<evidence type="ECO:0000256" key="6">
    <source>
        <dbReference type="ARBA" id="ARBA00022801"/>
    </source>
</evidence>
<dbReference type="GO" id="GO:0016787">
    <property type="term" value="F:hydrolase activity"/>
    <property type="evidence" value="ECO:0007669"/>
    <property type="project" value="UniProtKB-KW"/>
</dbReference>
<organism evidence="11 12">
    <name type="scientific">Lasallia pustulata</name>
    <dbReference type="NCBI Taxonomy" id="136370"/>
    <lineage>
        <taxon>Eukaryota</taxon>
        <taxon>Fungi</taxon>
        <taxon>Dikarya</taxon>
        <taxon>Ascomycota</taxon>
        <taxon>Pezizomycotina</taxon>
        <taxon>Lecanoromycetes</taxon>
        <taxon>OSLEUM clade</taxon>
        <taxon>Umbilicariomycetidae</taxon>
        <taxon>Umbilicariales</taxon>
        <taxon>Umbilicariaceae</taxon>
        <taxon>Lasallia</taxon>
    </lineage>
</organism>
<evidence type="ECO:0000256" key="1">
    <source>
        <dbReference type="ARBA" id="ARBA00012493"/>
    </source>
</evidence>
<keyword evidence="7" id="KW-0695">RNA-directed DNA polymerase</keyword>
<feature type="region of interest" description="Disordered" evidence="8">
    <location>
        <begin position="1"/>
        <end position="23"/>
    </location>
</feature>
<dbReference type="InterPro" id="IPR000477">
    <property type="entry name" value="RT_dom"/>
</dbReference>
<keyword evidence="5" id="KW-0255">Endonuclease</keyword>
<dbReference type="PANTHER" id="PTHR37984:SF5">
    <property type="entry name" value="PROTEIN NYNRIN-LIKE"/>
    <property type="match status" value="1"/>
</dbReference>
<dbReference type="SUPFAM" id="SSF56672">
    <property type="entry name" value="DNA/RNA polymerases"/>
    <property type="match status" value="1"/>
</dbReference>
<reference evidence="12" key="1">
    <citation type="submission" date="2017-03" db="EMBL/GenBank/DDBJ databases">
        <authorList>
            <person name="Sharma R."/>
            <person name="Thines M."/>
        </authorList>
    </citation>
    <scope>NUCLEOTIDE SEQUENCE [LARGE SCALE GENOMIC DNA]</scope>
</reference>
<feature type="compositionally biased region" description="Low complexity" evidence="8">
    <location>
        <begin position="7"/>
        <end position="23"/>
    </location>
</feature>
<evidence type="ECO:0000256" key="8">
    <source>
        <dbReference type="SAM" id="MobiDB-lite"/>
    </source>
</evidence>
<dbReference type="Pfam" id="PF00078">
    <property type="entry name" value="RVT_1"/>
    <property type="match status" value="1"/>
</dbReference>
<evidence type="ECO:0000256" key="2">
    <source>
        <dbReference type="ARBA" id="ARBA00022679"/>
    </source>
</evidence>
<dbReference type="CDD" id="cd09274">
    <property type="entry name" value="RNase_HI_RT_Ty3"/>
    <property type="match status" value="1"/>
</dbReference>
<evidence type="ECO:0000313" key="11">
    <source>
        <dbReference type="EMBL" id="SLM41436.1"/>
    </source>
</evidence>
<dbReference type="InterPro" id="IPR043502">
    <property type="entry name" value="DNA/RNA_pol_sf"/>
</dbReference>
<keyword evidence="12" id="KW-1185">Reference proteome</keyword>
<accession>A0A1W5DEB0</accession>
<evidence type="ECO:0000256" key="3">
    <source>
        <dbReference type="ARBA" id="ARBA00022695"/>
    </source>
</evidence>
<feature type="region of interest" description="Disordered" evidence="8">
    <location>
        <begin position="241"/>
        <end position="303"/>
    </location>
</feature>
<keyword evidence="6" id="KW-0378">Hydrolase</keyword>
<dbReference type="CDD" id="cd01647">
    <property type="entry name" value="RT_LTR"/>
    <property type="match status" value="1"/>
</dbReference>
<feature type="compositionally biased region" description="Basic and acidic residues" evidence="8">
    <location>
        <begin position="273"/>
        <end position="288"/>
    </location>
</feature>
<dbReference type="Gene3D" id="3.30.70.270">
    <property type="match status" value="2"/>
</dbReference>
<dbReference type="Proteomes" id="UP000192927">
    <property type="component" value="Unassembled WGS sequence"/>
</dbReference>
<dbReference type="InterPro" id="IPR043128">
    <property type="entry name" value="Rev_trsase/Diguanyl_cyclase"/>
</dbReference>
<dbReference type="InterPro" id="IPR050951">
    <property type="entry name" value="Retrovirus_Pol_polyprotein"/>
</dbReference>
<keyword evidence="3" id="KW-0548">Nucleotidyltransferase</keyword>
<keyword evidence="2" id="KW-0808">Transferase</keyword>
<evidence type="ECO:0000256" key="7">
    <source>
        <dbReference type="ARBA" id="ARBA00022918"/>
    </source>
</evidence>
<proteinExistence type="predicted"/>
<dbReference type="EMBL" id="FWEW01003849">
    <property type="protein sequence ID" value="SLM41436.1"/>
    <property type="molecule type" value="Genomic_DNA"/>
</dbReference>
<dbReference type="Gene3D" id="3.10.10.10">
    <property type="entry name" value="HIV Type 1 Reverse Transcriptase, subunit A, domain 1"/>
    <property type="match status" value="1"/>
</dbReference>
<dbReference type="Pfam" id="PF17917">
    <property type="entry name" value="RT_RNaseH"/>
    <property type="match status" value="1"/>
</dbReference>
<evidence type="ECO:0000313" key="12">
    <source>
        <dbReference type="Proteomes" id="UP000192927"/>
    </source>
</evidence>
<evidence type="ECO:0000259" key="9">
    <source>
        <dbReference type="Pfam" id="PF00078"/>
    </source>
</evidence>
<protein>
    <recommendedName>
        <fullName evidence="1">RNA-directed DNA polymerase</fullName>
        <ecNumber evidence="1">2.7.7.49</ecNumber>
    </recommendedName>
</protein>
<sequence length="1387" mass="156759">MSNQEGSSNPRSSGLPSSSNHPFSGNAFSAEQIPVLSQLFDEKLRLLANLQGPPGPPDLGFFHPDVPESYGTSDVIFNSKETIYREVYTFIKRVEDYALLVGEEKVAENLSTCLRGNALNWYLQELDDFTRRALRNMPLTEFSSKLAKRFKMTMTKALEQLNKEHYSLLDTHANREPQGYLQNMMRYAQAAGVTDLLAQLTWAWQGLDIELRTVTAMPRSGTTLQEFSEELESRREMWNAMEERRRNPTRNPERQGQNDRTQDRFNSSTDRGQNGDRDRDRDQNDRPANRSSEQVKGSEAAETTIKANEEMVVGETMEILKLYTMGLLKKLTQEAHNYHGSQMDHFDGTYPGNSGPLQDVQNENHSLNPSQSKMDIIEGQENRPPGPNMDANYTDAYHIEIPPKPLAYTCRDCRTKGKRVRITNRTQSSDQENQAKVGISEPAGSLVNGLETTAAEVGAYLVFSESSSPKVVRPVVESDAPTIAGNGMAFNKWHYATATASFTMEGTAIPICVDSGCTMSLIDRAFLKETLPKTKILRVDRPIGVCGIGSTRYSSDEYVILDVFLDGTINDAPARAHMRREAHVVDSLKAKFLMGVDILAPERICLNLSEGKMVVRSCKDLVAPIQITAKDNVRVRRIVRTEKRLVIPPGSVYKVPVEVRGRMPLPDRDFLFEPDLEGVYAHIVDSTVPFIYVKNSSWKEKILPRHTRVGTVTEYEEEECYPVDVEDHSLAAKYTPVEVDVSKPETKLANGVTIYGDAETVAVLADVINAFPRTWSDSGNMVNITPEEHLSIPLTVDWNTSTAAKLSHRAYPMGPNERAVIDEEFDKMHEQGRMSWSVEPTPFSFPVFVVWKTVFSGSEKKPTKKGRVVVDIRGLNKITTTDAYPIPLQSEIISAVHGSKFISTMDCTGFFHQWPVKEEDRHKLTVVSHRGSERFNVAVMGFKNSPPYVQQKMDNLLRPFKSFAKGYIDNIVVFSRNLAEHAAHLQVLLELFQNARISLKGTKSFIGYPSTTLLGQRVDGFGYSTAEEKIAALRNLKFPATLDALEIYLGMTGWLRQFIAYYAQIVEPLQHQKTELLQLCPSKGGQGRKMYTRKTTLTPTETEKEAFKFLQKSFDEPTFLTFFDRERQLYIDIDGSKQWGFGIMVYHIKGDPGGNNFPRKSIQPVMFLSKLLNNAERNYWPTELEVAALVWTLRKTRHLVESCTKPAIVFTDHSATTSIAKQTTLSSSSMDKVNLRLVRASQYVSTFDLDIRFRPGKQHIVPDALSRLMNKAAEERVGTSSDEGTLDEVFAFHVSLVELTESYRAKLVKAYNEDKQWSKIIGALRKHAESQKKEKEPEPPKNIQFRLIEGLVYYQELDGRRRLCISKSLEKKVFELAHDDNHHCGFH</sequence>
<evidence type="ECO:0000259" key="10">
    <source>
        <dbReference type="Pfam" id="PF17917"/>
    </source>
</evidence>
<dbReference type="EC" id="2.7.7.49" evidence="1"/>
<dbReference type="PANTHER" id="PTHR37984">
    <property type="entry name" value="PROTEIN CBG26694"/>
    <property type="match status" value="1"/>
</dbReference>
<dbReference type="InterPro" id="IPR021109">
    <property type="entry name" value="Peptidase_aspartic_dom_sf"/>
</dbReference>
<dbReference type="Gene3D" id="2.40.70.10">
    <property type="entry name" value="Acid Proteases"/>
    <property type="match status" value="1"/>
</dbReference>
<evidence type="ECO:0000256" key="4">
    <source>
        <dbReference type="ARBA" id="ARBA00022722"/>
    </source>
</evidence>
<name>A0A1W5DEB0_9LECA</name>
<feature type="domain" description="Reverse transcriptase RNase H-like" evidence="10">
    <location>
        <begin position="1124"/>
        <end position="1235"/>
    </location>
</feature>
<dbReference type="GO" id="GO:0004519">
    <property type="term" value="F:endonuclease activity"/>
    <property type="evidence" value="ECO:0007669"/>
    <property type="project" value="UniProtKB-KW"/>
</dbReference>
<feature type="domain" description="Reverse transcriptase" evidence="9">
    <location>
        <begin position="860"/>
        <end position="1016"/>
    </location>
</feature>
<dbReference type="InterPro" id="IPR041373">
    <property type="entry name" value="RT_RNaseH"/>
</dbReference>
<evidence type="ECO:0000256" key="5">
    <source>
        <dbReference type="ARBA" id="ARBA00022759"/>
    </source>
</evidence>
<dbReference type="GO" id="GO:0003964">
    <property type="term" value="F:RNA-directed DNA polymerase activity"/>
    <property type="evidence" value="ECO:0007669"/>
    <property type="project" value="UniProtKB-KW"/>
</dbReference>
<keyword evidence="4" id="KW-0540">Nuclease</keyword>
<feature type="compositionally biased region" description="Basic and acidic residues" evidence="8">
    <location>
        <begin position="241"/>
        <end position="263"/>
    </location>
</feature>